<evidence type="ECO:0000256" key="2">
    <source>
        <dbReference type="ARBA" id="ARBA00023052"/>
    </source>
</evidence>
<protein>
    <submittedName>
        <fullName evidence="7">Pyruvate dehydrogenase (Quinone)</fullName>
    </submittedName>
</protein>
<dbReference type="CDD" id="cd07039">
    <property type="entry name" value="TPP_PYR_POX"/>
    <property type="match status" value="1"/>
</dbReference>
<dbReference type="InterPro" id="IPR011766">
    <property type="entry name" value="TPP_enzyme_TPP-bd"/>
</dbReference>
<dbReference type="GO" id="GO:0030976">
    <property type="term" value="F:thiamine pyrophosphate binding"/>
    <property type="evidence" value="ECO:0007669"/>
    <property type="project" value="InterPro"/>
</dbReference>
<name>A0A1G9TB74_ALLAB</name>
<dbReference type="GO" id="GO:0000287">
    <property type="term" value="F:magnesium ion binding"/>
    <property type="evidence" value="ECO:0007669"/>
    <property type="project" value="InterPro"/>
</dbReference>
<dbReference type="STRING" id="211114.SAMN04489726_1680"/>
<accession>A0A1G9TB74</accession>
<feature type="domain" description="Thiamine pyrophosphate enzyme TPP-binding" evidence="5">
    <location>
        <begin position="389"/>
        <end position="544"/>
    </location>
</feature>
<dbReference type="GO" id="GO:0003824">
    <property type="term" value="F:catalytic activity"/>
    <property type="evidence" value="ECO:0007669"/>
    <property type="project" value="InterPro"/>
</dbReference>
<dbReference type="PROSITE" id="PS00187">
    <property type="entry name" value="TPP_ENZYMES"/>
    <property type="match status" value="1"/>
</dbReference>
<reference evidence="7 8" key="1">
    <citation type="submission" date="2016-10" db="EMBL/GenBank/DDBJ databases">
        <authorList>
            <person name="de Groot N.N."/>
        </authorList>
    </citation>
    <scope>NUCLEOTIDE SEQUENCE [LARGE SCALE GENOMIC DNA]</scope>
    <source>
        <strain evidence="7 8">DSM 44149</strain>
    </source>
</reference>
<evidence type="ECO:0000256" key="3">
    <source>
        <dbReference type="RuleBase" id="RU362132"/>
    </source>
</evidence>
<dbReference type="Gene3D" id="3.40.50.1220">
    <property type="entry name" value="TPP-binding domain"/>
    <property type="match status" value="1"/>
</dbReference>
<dbReference type="InterPro" id="IPR012000">
    <property type="entry name" value="Thiamin_PyroP_enz_cen_dom"/>
</dbReference>
<dbReference type="CDD" id="cd02014">
    <property type="entry name" value="TPP_POX"/>
    <property type="match status" value="1"/>
</dbReference>
<dbReference type="Proteomes" id="UP000183376">
    <property type="component" value="Chromosome I"/>
</dbReference>
<evidence type="ECO:0000259" key="4">
    <source>
        <dbReference type="Pfam" id="PF00205"/>
    </source>
</evidence>
<dbReference type="RefSeq" id="WP_030433067.1">
    <property type="nucleotide sequence ID" value="NZ_JOEF01000035.1"/>
</dbReference>
<dbReference type="SUPFAM" id="SSF52467">
    <property type="entry name" value="DHS-like NAD/FAD-binding domain"/>
    <property type="match status" value="1"/>
</dbReference>
<evidence type="ECO:0000259" key="5">
    <source>
        <dbReference type="Pfam" id="PF02775"/>
    </source>
</evidence>
<keyword evidence="7" id="KW-0670">Pyruvate</keyword>
<evidence type="ECO:0000259" key="6">
    <source>
        <dbReference type="Pfam" id="PF02776"/>
    </source>
</evidence>
<evidence type="ECO:0000313" key="7">
    <source>
        <dbReference type="EMBL" id="SDM44878.1"/>
    </source>
</evidence>
<dbReference type="InterPro" id="IPR000399">
    <property type="entry name" value="TPP-bd_CS"/>
</dbReference>
<proteinExistence type="inferred from homology"/>
<keyword evidence="8" id="KW-1185">Reference proteome</keyword>
<gene>
    <name evidence="7" type="ORF">SAMN04489726_1680</name>
</gene>
<dbReference type="PANTHER" id="PTHR42981">
    <property type="entry name" value="PYRUVATE DEHYDROGENASE [UBIQUINONE]"/>
    <property type="match status" value="1"/>
</dbReference>
<dbReference type="InterPro" id="IPR047211">
    <property type="entry name" value="POXB-like"/>
</dbReference>
<dbReference type="SUPFAM" id="SSF52518">
    <property type="entry name" value="Thiamin diphosphate-binding fold (THDP-binding)"/>
    <property type="match status" value="2"/>
</dbReference>
<dbReference type="OrthoDB" id="4959782at2"/>
<dbReference type="NCBIfam" id="NF006129">
    <property type="entry name" value="PRK08273.1"/>
    <property type="match status" value="1"/>
</dbReference>
<dbReference type="eggNOG" id="COG0028">
    <property type="taxonomic scope" value="Bacteria"/>
</dbReference>
<keyword evidence="2 3" id="KW-0786">Thiamine pyrophosphate</keyword>
<organism evidence="7 8">
    <name type="scientific">Allokutzneria albata</name>
    <name type="common">Kibdelosporangium albatum</name>
    <dbReference type="NCBI Taxonomy" id="211114"/>
    <lineage>
        <taxon>Bacteria</taxon>
        <taxon>Bacillati</taxon>
        <taxon>Actinomycetota</taxon>
        <taxon>Actinomycetes</taxon>
        <taxon>Pseudonocardiales</taxon>
        <taxon>Pseudonocardiaceae</taxon>
        <taxon>Allokutzneria</taxon>
    </lineage>
</organism>
<dbReference type="Pfam" id="PF00205">
    <property type="entry name" value="TPP_enzyme_M"/>
    <property type="match status" value="1"/>
</dbReference>
<dbReference type="InterPro" id="IPR029035">
    <property type="entry name" value="DHS-like_NAD/FAD-binding_dom"/>
</dbReference>
<dbReference type="PANTHER" id="PTHR42981:SF2">
    <property type="entry name" value="PYRUVATE DEHYDROGENASE [UBIQUINONE]"/>
    <property type="match status" value="1"/>
</dbReference>
<dbReference type="Pfam" id="PF02775">
    <property type="entry name" value="TPP_enzyme_C"/>
    <property type="match status" value="1"/>
</dbReference>
<evidence type="ECO:0000256" key="1">
    <source>
        <dbReference type="ARBA" id="ARBA00007812"/>
    </source>
</evidence>
<dbReference type="Pfam" id="PF02776">
    <property type="entry name" value="TPP_enzyme_N"/>
    <property type="match status" value="1"/>
</dbReference>
<dbReference type="InterPro" id="IPR047210">
    <property type="entry name" value="TPP_PYR_POXB-like"/>
</dbReference>
<dbReference type="InterPro" id="IPR047212">
    <property type="entry name" value="TPP_POXB-like"/>
</dbReference>
<dbReference type="InterPro" id="IPR012001">
    <property type="entry name" value="Thiamin_PyroP_enz_TPP-bd_dom"/>
</dbReference>
<dbReference type="InterPro" id="IPR029061">
    <property type="entry name" value="THDP-binding"/>
</dbReference>
<feature type="domain" description="Thiamine pyrophosphate enzyme central" evidence="4">
    <location>
        <begin position="201"/>
        <end position="329"/>
    </location>
</feature>
<evidence type="ECO:0000313" key="8">
    <source>
        <dbReference type="Proteomes" id="UP000183376"/>
    </source>
</evidence>
<dbReference type="EMBL" id="LT629701">
    <property type="protein sequence ID" value="SDM44878.1"/>
    <property type="molecule type" value="Genomic_DNA"/>
</dbReference>
<feature type="domain" description="Thiamine pyrophosphate enzyme N-terminal TPP-binding" evidence="6">
    <location>
        <begin position="4"/>
        <end position="120"/>
    </location>
</feature>
<comment type="similarity">
    <text evidence="1 3">Belongs to the TPP enzyme family.</text>
</comment>
<dbReference type="AlphaFoldDB" id="A0A1G9TB74"/>
<sequence length="595" mass="64320">MAETVADFLLQRLRDWGVEHVFGYPGDGINGIVAAFGEAGNEPRFVQARHEEMAAFQAVGYAKFSGRAGVCLATSGPGAIHLLNGLYDAKLDHAPVVAIVGQTAQTARGGSYLQEVDLQALLKDVSSEYLVEVTVPEQLPNALDRAMRVALSQRAPTALIIPNDVQEQPYAPPKHEFKHVPSSRPNLALGAAVPAAEEIVRAAEVLNAGERVAILVGQGASGARQEVLEVAKATGAGIAKALLGKDVLSDELPFVTGSIGLLGTRPSYEMMRDCDTLLIVGSNFPYSQFLPEYGKARGVQIDIDGRMIGMRYPTEVNLVGDARATLTAILPLLRYKEDRSWRETIESNVDRWWSSVEAQAMLDADPVNPMRIVHELSARVPDNALITADSGSSTNWYAKNLRMRGDVRGTLSGTLATMGCGVPYAIGAKFACPDRPVIALVGDGAMQMNGLAELITLARYNELWTDRRCVVCVFHNNDLNQVTWELRAMGGAPKFEESQVLPDIDYAGLARSLGLDGISVDKAEDVGPAWDRALAADRPVVLDVRCDPEVPPIPPHATFEQITAMTEAVLRGEPNAWHMIGQGVRTKLKELFPGR</sequence>
<dbReference type="Gene3D" id="3.40.50.970">
    <property type="match status" value="2"/>
</dbReference>